<dbReference type="OrthoDB" id="783251at2759"/>
<dbReference type="AlphaFoldDB" id="A0A9D3W5H9"/>
<feature type="coiled-coil region" evidence="9">
    <location>
        <begin position="276"/>
        <end position="310"/>
    </location>
</feature>
<evidence type="ECO:0000256" key="3">
    <source>
        <dbReference type="ARBA" id="ARBA00022679"/>
    </source>
</evidence>
<dbReference type="Pfam" id="PF03552">
    <property type="entry name" value="Cellulose_synt"/>
    <property type="match status" value="1"/>
</dbReference>
<evidence type="ECO:0000256" key="7">
    <source>
        <dbReference type="ARBA" id="ARBA00023316"/>
    </source>
</evidence>
<evidence type="ECO:0000256" key="5">
    <source>
        <dbReference type="ARBA" id="ARBA00022989"/>
    </source>
</evidence>
<dbReference type="GO" id="GO:0012505">
    <property type="term" value="C:endomembrane system"/>
    <property type="evidence" value="ECO:0007669"/>
    <property type="project" value="UniProtKB-SubCell"/>
</dbReference>
<keyword evidence="12" id="KW-1185">Reference proteome</keyword>
<proteinExistence type="predicted"/>
<evidence type="ECO:0000256" key="6">
    <source>
        <dbReference type="ARBA" id="ARBA00023136"/>
    </source>
</evidence>
<dbReference type="PANTHER" id="PTHR13301">
    <property type="entry name" value="X-BOX TRANSCRIPTION FACTOR-RELATED"/>
    <property type="match status" value="1"/>
</dbReference>
<feature type="binding site" evidence="8">
    <location>
        <position position="116"/>
    </location>
    <ligand>
        <name>UDP-alpha-D-glucose</name>
        <dbReference type="ChEBI" id="CHEBI:58885"/>
    </ligand>
</feature>
<dbReference type="Proteomes" id="UP000828251">
    <property type="component" value="Unassembled WGS sequence"/>
</dbReference>
<evidence type="ECO:0000256" key="2">
    <source>
        <dbReference type="ARBA" id="ARBA00022676"/>
    </source>
</evidence>
<name>A0A9D3W5H9_9ROSI</name>
<dbReference type="EMBL" id="JAIQCV010000004">
    <property type="protein sequence ID" value="KAH1108335.1"/>
    <property type="molecule type" value="Genomic_DNA"/>
</dbReference>
<comment type="subcellular location">
    <subcellularLocation>
        <location evidence="1">Endomembrane system</location>
    </subcellularLocation>
</comment>
<reference evidence="11 12" key="1">
    <citation type="journal article" date="2021" name="Plant Biotechnol. J.">
        <title>Multi-omics assisted identification of the key and species-specific regulatory components of drought-tolerant mechanisms in Gossypium stocksii.</title>
        <authorList>
            <person name="Yu D."/>
            <person name="Ke L."/>
            <person name="Zhang D."/>
            <person name="Wu Y."/>
            <person name="Sun Y."/>
            <person name="Mei J."/>
            <person name="Sun J."/>
            <person name="Sun Y."/>
        </authorList>
    </citation>
    <scope>NUCLEOTIDE SEQUENCE [LARGE SCALE GENOMIC DNA]</scope>
    <source>
        <strain evidence="12">cv. E1</strain>
        <tissue evidence="11">Leaf</tissue>
    </source>
</reference>
<keyword evidence="7" id="KW-0961">Cell wall biogenesis/degradation</keyword>
<dbReference type="InterPro" id="IPR005150">
    <property type="entry name" value="Cellulose_synth"/>
</dbReference>
<evidence type="ECO:0000256" key="1">
    <source>
        <dbReference type="ARBA" id="ARBA00004308"/>
    </source>
</evidence>
<feature type="region of interest" description="Disordered" evidence="10">
    <location>
        <begin position="327"/>
        <end position="355"/>
    </location>
</feature>
<feature type="compositionally biased region" description="Low complexity" evidence="10">
    <location>
        <begin position="217"/>
        <end position="237"/>
    </location>
</feature>
<keyword evidence="3" id="KW-0808">Transferase</keyword>
<dbReference type="GO" id="GO:0016760">
    <property type="term" value="F:cellulose synthase (UDP-forming) activity"/>
    <property type="evidence" value="ECO:0007669"/>
    <property type="project" value="InterPro"/>
</dbReference>
<comment type="caution">
    <text evidence="11">The sequence shown here is derived from an EMBL/GenBank/DDBJ whole genome shotgun (WGS) entry which is preliminary data.</text>
</comment>
<feature type="binding site" evidence="8">
    <location>
        <position position="117"/>
    </location>
    <ligand>
        <name>UDP-alpha-D-glucose</name>
        <dbReference type="ChEBI" id="CHEBI:58885"/>
    </ligand>
</feature>
<evidence type="ECO:0000256" key="9">
    <source>
        <dbReference type="SAM" id="Coils"/>
    </source>
</evidence>
<sequence length="355" mass="40331">MILRVFHTEPNLMTQEGFHTIPWDMRQCFSSPCLSLHLKNGIPMPKARQEIENWQSAVRETQLEDNVVPILDQYPKWLPVNPETYLARLALRYDREGELSQLAAVDIFFITVDPLKEPLLVTAITVLSILAVDYPVDKVSCYVSDDGAAMLTFEELSEISEFARKWWARMMPPPLELTGYMYTCVESNCYVHKRLQIGKVRQLEEMRGSHGNGNYNRSPSPRSSSASTPSSGTLGSTCTEGHPSSIDFSPTAKSLEKYCRPIDHVMVETQLKGTLLQRLDQVEDRLLKLCVQLEEELEEEKKREAVHVEKKGHKKGIKQFVKQCVKGKHSKQHKGTEWNGKAKSSLSLSLGSKIR</sequence>
<keyword evidence="2" id="KW-0328">Glycosyltransferase</keyword>
<evidence type="ECO:0000256" key="8">
    <source>
        <dbReference type="PIRSR" id="PIRSR605150-2"/>
    </source>
</evidence>
<feature type="compositionally biased region" description="Low complexity" evidence="10">
    <location>
        <begin position="341"/>
        <end position="355"/>
    </location>
</feature>
<evidence type="ECO:0000256" key="4">
    <source>
        <dbReference type="ARBA" id="ARBA00022692"/>
    </source>
</evidence>
<accession>A0A9D3W5H9</accession>
<dbReference type="GO" id="GO:0016020">
    <property type="term" value="C:membrane"/>
    <property type="evidence" value="ECO:0007669"/>
    <property type="project" value="InterPro"/>
</dbReference>
<evidence type="ECO:0000313" key="12">
    <source>
        <dbReference type="Proteomes" id="UP000828251"/>
    </source>
</evidence>
<dbReference type="GO" id="GO:0071555">
    <property type="term" value="P:cell wall organization"/>
    <property type="evidence" value="ECO:0007669"/>
    <property type="project" value="UniProtKB-KW"/>
</dbReference>
<evidence type="ECO:0000256" key="10">
    <source>
        <dbReference type="SAM" id="MobiDB-lite"/>
    </source>
</evidence>
<feature type="region of interest" description="Disordered" evidence="10">
    <location>
        <begin position="207"/>
        <end position="246"/>
    </location>
</feature>
<keyword evidence="5" id="KW-1133">Transmembrane helix</keyword>
<keyword evidence="6" id="KW-0472">Membrane</keyword>
<dbReference type="GO" id="GO:0030244">
    <property type="term" value="P:cellulose biosynthetic process"/>
    <property type="evidence" value="ECO:0007669"/>
    <property type="project" value="InterPro"/>
</dbReference>
<feature type="binding site" evidence="8">
    <location>
        <position position="146"/>
    </location>
    <ligand>
        <name>UDP-alpha-D-glucose</name>
        <dbReference type="ChEBI" id="CHEBI:58885"/>
    </ligand>
</feature>
<keyword evidence="9" id="KW-0175">Coiled coil</keyword>
<gene>
    <name evidence="11" type="ORF">J1N35_012103</name>
</gene>
<organism evidence="11 12">
    <name type="scientific">Gossypium stocksii</name>
    <dbReference type="NCBI Taxonomy" id="47602"/>
    <lineage>
        <taxon>Eukaryota</taxon>
        <taxon>Viridiplantae</taxon>
        <taxon>Streptophyta</taxon>
        <taxon>Embryophyta</taxon>
        <taxon>Tracheophyta</taxon>
        <taxon>Spermatophyta</taxon>
        <taxon>Magnoliopsida</taxon>
        <taxon>eudicotyledons</taxon>
        <taxon>Gunneridae</taxon>
        <taxon>Pentapetalae</taxon>
        <taxon>rosids</taxon>
        <taxon>malvids</taxon>
        <taxon>Malvales</taxon>
        <taxon>Malvaceae</taxon>
        <taxon>Malvoideae</taxon>
        <taxon>Gossypium</taxon>
    </lineage>
</organism>
<evidence type="ECO:0000313" key="11">
    <source>
        <dbReference type="EMBL" id="KAH1108335.1"/>
    </source>
</evidence>
<protein>
    <submittedName>
        <fullName evidence="11">Uncharacterized protein</fullName>
    </submittedName>
</protein>
<keyword evidence="4" id="KW-0812">Transmembrane</keyword>